<dbReference type="SUPFAM" id="SSF48452">
    <property type="entry name" value="TPR-like"/>
    <property type="match status" value="1"/>
</dbReference>
<dbReference type="InterPro" id="IPR011990">
    <property type="entry name" value="TPR-like_helical_dom_sf"/>
</dbReference>
<dbReference type="GO" id="GO:0052621">
    <property type="term" value="F:diguanylate cyclase activity"/>
    <property type="evidence" value="ECO:0007669"/>
    <property type="project" value="UniProtKB-EC"/>
</dbReference>
<name>A0A437R2Z3_9GAMM</name>
<evidence type="ECO:0000313" key="7">
    <source>
        <dbReference type="EMBL" id="RVU41156.1"/>
    </source>
</evidence>
<organism evidence="7 8">
    <name type="scientific">Rheinheimera riviphila</name>
    <dbReference type="NCBI Taxonomy" id="1834037"/>
    <lineage>
        <taxon>Bacteria</taxon>
        <taxon>Pseudomonadati</taxon>
        <taxon>Pseudomonadota</taxon>
        <taxon>Gammaproteobacteria</taxon>
        <taxon>Chromatiales</taxon>
        <taxon>Chromatiaceae</taxon>
        <taxon>Rheinheimera</taxon>
    </lineage>
</organism>
<dbReference type="Gene3D" id="3.30.70.270">
    <property type="match status" value="1"/>
</dbReference>
<protein>
    <recommendedName>
        <fullName evidence="2">diguanylate cyclase</fullName>
        <ecNumber evidence="2">2.7.7.65</ecNumber>
    </recommendedName>
</protein>
<keyword evidence="4" id="KW-1133">Transmembrane helix</keyword>
<dbReference type="PANTHER" id="PTHR45138">
    <property type="entry name" value="REGULATORY COMPONENTS OF SENSORY TRANSDUCTION SYSTEM"/>
    <property type="match status" value="1"/>
</dbReference>
<dbReference type="OrthoDB" id="6191081at2"/>
<dbReference type="PANTHER" id="PTHR45138:SF9">
    <property type="entry name" value="DIGUANYLATE CYCLASE DGCM-RELATED"/>
    <property type="match status" value="1"/>
</dbReference>
<feature type="domain" description="GGDEF" evidence="6">
    <location>
        <begin position="498"/>
        <end position="627"/>
    </location>
</feature>
<feature type="chain" id="PRO_5019125666" description="diguanylate cyclase" evidence="5">
    <location>
        <begin position="24"/>
        <end position="627"/>
    </location>
</feature>
<gene>
    <name evidence="7" type="ORF">EOE67_02845</name>
</gene>
<keyword evidence="4" id="KW-0472">Membrane</keyword>
<evidence type="ECO:0000259" key="6">
    <source>
        <dbReference type="PROSITE" id="PS50887"/>
    </source>
</evidence>
<keyword evidence="5" id="KW-0732">Signal</keyword>
<proteinExistence type="predicted"/>
<dbReference type="GO" id="GO:0043709">
    <property type="term" value="P:cell adhesion involved in single-species biofilm formation"/>
    <property type="evidence" value="ECO:0007669"/>
    <property type="project" value="TreeGrafter"/>
</dbReference>
<dbReference type="InterPro" id="IPR000160">
    <property type="entry name" value="GGDEF_dom"/>
</dbReference>
<feature type="signal peptide" evidence="5">
    <location>
        <begin position="1"/>
        <end position="23"/>
    </location>
</feature>
<dbReference type="GO" id="GO:0005886">
    <property type="term" value="C:plasma membrane"/>
    <property type="evidence" value="ECO:0007669"/>
    <property type="project" value="TreeGrafter"/>
</dbReference>
<keyword evidence="4" id="KW-0812">Transmembrane</keyword>
<dbReference type="InterPro" id="IPR043128">
    <property type="entry name" value="Rev_trsase/Diguanyl_cyclase"/>
</dbReference>
<dbReference type="CDD" id="cd01949">
    <property type="entry name" value="GGDEF"/>
    <property type="match status" value="1"/>
</dbReference>
<dbReference type="NCBIfam" id="TIGR00254">
    <property type="entry name" value="GGDEF"/>
    <property type="match status" value="1"/>
</dbReference>
<comment type="caution">
    <text evidence="7">The sequence shown here is derived from an EMBL/GenBank/DDBJ whole genome shotgun (WGS) entry which is preliminary data.</text>
</comment>
<dbReference type="Gene3D" id="1.25.40.10">
    <property type="entry name" value="Tetratricopeptide repeat domain"/>
    <property type="match status" value="2"/>
</dbReference>
<sequence>MAQRSCVGWAFISLLSYSSVSWASDSAKFDQLILQLEQGEVIFTTRAELDTFSQLIKSVVPVDDPVRVLRLNRELCLGDYLDKPEQGIVFANKFIEELAATQDLVNLSHFYLCRAQHYASQNRNKEQEQDLTTALDLANRSEDALSQALMLSSTAEMYSARGQHADSLVLHFKAHDLYKKLGHRYGIGFSVENIATAFRRMGEYEKAIEYLDLSEKEFVAPGDQYRLGFLLQQKAFVYGELGKPAVAKQLFSRVRQIYQQIGEPTFVTATDIDLMWIANMEQRYSESLELADQVLTQLAGYQQQGEGQQVVNQGLFQLYRAEALAGTGKLPEALQQFTQAHQEIGALNNPRYMLWLMRAWSKALADAGMHDQAYQRLLEANQLQDGLNSQAKRQRESLLRYQFDTALQDEKNNQLKAENQLSAQQVLVLESAQRWQYIAIGLFIILALIALFYAISQIQRNRQLHRLAMTDELTQVANRRSILWFAEQTRLKAIAQQQHWCLLLIDIDYFKQCNDSFGHDAGDQVLVQTAAAMKSLLRNSDRVGRTGGEEFLLVLPDMDLHAATAIAERLRQVVAQLTFAPYGEVKITVSVGVAEAGRHEDVREAMSRADAALYQAKSLGRNKVVSA</sequence>
<dbReference type="AlphaFoldDB" id="A0A437R2Z3"/>
<dbReference type="Proteomes" id="UP000283077">
    <property type="component" value="Unassembled WGS sequence"/>
</dbReference>
<feature type="transmembrane region" description="Helical" evidence="4">
    <location>
        <begin position="435"/>
        <end position="456"/>
    </location>
</feature>
<dbReference type="FunFam" id="3.30.70.270:FF:000001">
    <property type="entry name" value="Diguanylate cyclase domain protein"/>
    <property type="match status" value="1"/>
</dbReference>
<comment type="cofactor">
    <cofactor evidence="1">
        <name>Mg(2+)</name>
        <dbReference type="ChEBI" id="CHEBI:18420"/>
    </cofactor>
</comment>
<dbReference type="EC" id="2.7.7.65" evidence="2"/>
<evidence type="ECO:0000256" key="4">
    <source>
        <dbReference type="SAM" id="Phobius"/>
    </source>
</evidence>
<dbReference type="PROSITE" id="PS50887">
    <property type="entry name" value="GGDEF"/>
    <property type="match status" value="1"/>
</dbReference>
<evidence type="ECO:0000256" key="1">
    <source>
        <dbReference type="ARBA" id="ARBA00001946"/>
    </source>
</evidence>
<dbReference type="SUPFAM" id="SSF55073">
    <property type="entry name" value="Nucleotide cyclase"/>
    <property type="match status" value="1"/>
</dbReference>
<dbReference type="EMBL" id="SACS01000002">
    <property type="protein sequence ID" value="RVU41156.1"/>
    <property type="molecule type" value="Genomic_DNA"/>
</dbReference>
<dbReference type="SMART" id="SM00267">
    <property type="entry name" value="GGDEF"/>
    <property type="match status" value="1"/>
</dbReference>
<dbReference type="Pfam" id="PF00990">
    <property type="entry name" value="GGDEF"/>
    <property type="match status" value="1"/>
</dbReference>
<comment type="catalytic activity">
    <reaction evidence="3">
        <text>2 GTP = 3',3'-c-di-GMP + 2 diphosphate</text>
        <dbReference type="Rhea" id="RHEA:24898"/>
        <dbReference type="ChEBI" id="CHEBI:33019"/>
        <dbReference type="ChEBI" id="CHEBI:37565"/>
        <dbReference type="ChEBI" id="CHEBI:58805"/>
        <dbReference type="EC" id="2.7.7.65"/>
    </reaction>
</comment>
<evidence type="ECO:0000256" key="5">
    <source>
        <dbReference type="SAM" id="SignalP"/>
    </source>
</evidence>
<reference evidence="7 8" key="1">
    <citation type="submission" date="2019-01" db="EMBL/GenBank/DDBJ databases">
        <authorList>
            <person name="Chen W.-M."/>
        </authorList>
    </citation>
    <scope>NUCLEOTIDE SEQUENCE [LARGE SCALE GENOMIC DNA]</scope>
    <source>
        <strain evidence="7 8">KYPC3</strain>
    </source>
</reference>
<keyword evidence="8" id="KW-1185">Reference proteome</keyword>
<evidence type="ECO:0000256" key="2">
    <source>
        <dbReference type="ARBA" id="ARBA00012528"/>
    </source>
</evidence>
<dbReference type="GO" id="GO:1902201">
    <property type="term" value="P:negative regulation of bacterial-type flagellum-dependent cell motility"/>
    <property type="evidence" value="ECO:0007669"/>
    <property type="project" value="TreeGrafter"/>
</dbReference>
<accession>A0A437R2Z3</accession>
<evidence type="ECO:0000256" key="3">
    <source>
        <dbReference type="ARBA" id="ARBA00034247"/>
    </source>
</evidence>
<dbReference type="InterPro" id="IPR029787">
    <property type="entry name" value="Nucleotide_cyclase"/>
</dbReference>
<dbReference type="InterPro" id="IPR050469">
    <property type="entry name" value="Diguanylate_Cyclase"/>
</dbReference>
<evidence type="ECO:0000313" key="8">
    <source>
        <dbReference type="Proteomes" id="UP000283077"/>
    </source>
</evidence>